<evidence type="ECO:0000313" key="4">
    <source>
        <dbReference type="EMBL" id="KNY25618.1"/>
    </source>
</evidence>
<sequence length="240" mass="26844" precursor="true">MTGWTKNALKIRLLFLAIGFVLGIGLLLLINSLTAPKENIVAVVDGKNIMESEINDLLVKKSGIYTLERYIDNMVIENAAKSYGISVTTDEVDRELKRKISMEYNSESAYLESLSLLKKTIEEAKEDLRLSMLFDKIASKDVKVSSDEINKYYKANKDKFTVPEKRRFSEIVLKTESDATMVREQLLNGADFKSLAMEKSVGAGKEKGGDKGFIIKGTLNSIQPDVEKVVFQSNQGDISR</sequence>
<evidence type="ECO:0000259" key="3">
    <source>
        <dbReference type="PROSITE" id="PS50198"/>
    </source>
</evidence>
<dbReference type="Gene3D" id="1.10.4030.10">
    <property type="entry name" value="Porin chaperone SurA, peptide-binding domain"/>
    <property type="match status" value="1"/>
</dbReference>
<name>A0A0L6JIU7_9FIRM</name>
<feature type="transmembrane region" description="Helical" evidence="2">
    <location>
        <begin position="12"/>
        <end position="30"/>
    </location>
</feature>
<evidence type="ECO:0000256" key="1">
    <source>
        <dbReference type="PROSITE-ProRule" id="PRU00278"/>
    </source>
</evidence>
<keyword evidence="2" id="KW-0472">Membrane</keyword>
<dbReference type="Pfam" id="PF13145">
    <property type="entry name" value="Rotamase_2"/>
    <property type="match status" value="1"/>
</dbReference>
<proteinExistence type="predicted"/>
<dbReference type="InterPro" id="IPR027304">
    <property type="entry name" value="Trigger_fact/SurA_dom_sf"/>
</dbReference>
<dbReference type="PANTHER" id="PTHR47245:SF2">
    <property type="entry name" value="PEPTIDYL-PROLYL CIS-TRANS ISOMERASE HP_0175-RELATED"/>
    <property type="match status" value="1"/>
</dbReference>
<dbReference type="InterPro" id="IPR050245">
    <property type="entry name" value="PrsA_foldase"/>
</dbReference>
<gene>
    <name evidence="4" type="ORF">Bccel_0878</name>
</gene>
<dbReference type="STRING" id="398512.Bccel_0878"/>
<dbReference type="PROSITE" id="PS50198">
    <property type="entry name" value="PPIC_PPIASE_2"/>
    <property type="match status" value="1"/>
</dbReference>
<keyword evidence="5" id="KW-1185">Reference proteome</keyword>
<dbReference type="EMBL" id="LGTC01000001">
    <property type="protein sequence ID" value="KNY25618.1"/>
    <property type="molecule type" value="Genomic_DNA"/>
</dbReference>
<feature type="domain" description="PpiC" evidence="3">
    <location>
        <begin position="163"/>
        <end position="240"/>
    </location>
</feature>
<dbReference type="InterPro" id="IPR046357">
    <property type="entry name" value="PPIase_dom_sf"/>
</dbReference>
<keyword evidence="1" id="KW-0697">Rotamase</keyword>
<dbReference type="GO" id="GO:0003755">
    <property type="term" value="F:peptidyl-prolyl cis-trans isomerase activity"/>
    <property type="evidence" value="ECO:0007669"/>
    <property type="project" value="UniProtKB-KW"/>
</dbReference>
<comment type="caution">
    <text evidence="4">The sequence shown here is derived from an EMBL/GenBank/DDBJ whole genome shotgun (WGS) entry which is preliminary data.</text>
</comment>
<dbReference type="SUPFAM" id="SSF109998">
    <property type="entry name" value="Triger factor/SurA peptide-binding domain-like"/>
    <property type="match status" value="1"/>
</dbReference>
<organism evidence="4 5">
    <name type="scientific">Pseudobacteroides cellulosolvens ATCC 35603 = DSM 2933</name>
    <dbReference type="NCBI Taxonomy" id="398512"/>
    <lineage>
        <taxon>Bacteria</taxon>
        <taxon>Bacillati</taxon>
        <taxon>Bacillota</taxon>
        <taxon>Clostridia</taxon>
        <taxon>Eubacteriales</taxon>
        <taxon>Oscillospiraceae</taxon>
        <taxon>Pseudobacteroides</taxon>
    </lineage>
</organism>
<dbReference type="RefSeq" id="WP_050753089.1">
    <property type="nucleotide sequence ID" value="NZ_LGTC01000001.1"/>
</dbReference>
<dbReference type="PANTHER" id="PTHR47245">
    <property type="entry name" value="PEPTIDYLPROLYL ISOMERASE"/>
    <property type="match status" value="1"/>
</dbReference>
<dbReference type="Proteomes" id="UP000036923">
    <property type="component" value="Unassembled WGS sequence"/>
</dbReference>
<protein>
    <submittedName>
        <fullName evidence="4">PpiC-type peptidyl-prolyl cis-trans isomerase</fullName>
    </submittedName>
</protein>
<keyword evidence="2" id="KW-0812">Transmembrane</keyword>
<evidence type="ECO:0000256" key="2">
    <source>
        <dbReference type="SAM" id="Phobius"/>
    </source>
</evidence>
<keyword evidence="1 4" id="KW-0413">Isomerase</keyword>
<keyword evidence="2" id="KW-1133">Transmembrane helix</keyword>
<dbReference type="eggNOG" id="COG0760">
    <property type="taxonomic scope" value="Bacteria"/>
</dbReference>
<reference evidence="5" key="1">
    <citation type="submission" date="2015-07" db="EMBL/GenBank/DDBJ databases">
        <title>Near-Complete Genome Sequence of the Cellulolytic Bacterium Bacteroides (Pseudobacteroides) cellulosolvens ATCC 35603.</title>
        <authorList>
            <person name="Dassa B."/>
            <person name="Utturkar S.M."/>
            <person name="Klingeman D.M."/>
            <person name="Hurt R.A."/>
            <person name="Keller M."/>
            <person name="Xu J."/>
            <person name="Reddy Y.H.K."/>
            <person name="Borovok I."/>
            <person name="Grinberg I.R."/>
            <person name="Lamed R."/>
            <person name="Zhivin O."/>
            <person name="Bayer E.A."/>
            <person name="Brown S.D."/>
        </authorList>
    </citation>
    <scope>NUCLEOTIDE SEQUENCE [LARGE SCALE GENOMIC DNA]</scope>
    <source>
        <strain evidence="5">DSM 2933</strain>
    </source>
</reference>
<evidence type="ECO:0000313" key="5">
    <source>
        <dbReference type="Proteomes" id="UP000036923"/>
    </source>
</evidence>
<dbReference type="InterPro" id="IPR000297">
    <property type="entry name" value="PPIase_PpiC"/>
</dbReference>
<dbReference type="Gene3D" id="3.10.50.40">
    <property type="match status" value="1"/>
</dbReference>
<accession>A0A0L6JIU7</accession>
<dbReference type="AlphaFoldDB" id="A0A0L6JIU7"/>